<dbReference type="EMBL" id="LMWN01000040">
    <property type="protein sequence ID" value="KUN02180.1"/>
    <property type="molecule type" value="Genomic_DNA"/>
</dbReference>
<sequence>MSLADFKEEAGLPTADREPYRLWSYDLDATDLYIPRLKPGQQRWFAAVTRTGSTKQYARVLVMAENAKAKRWEMVAAVDIDDPQQLPKITLDKDGYATALDASSTSLSAPISVLRTAVGDNFATGGEKTGKQVFTSTEASRRQIKVHDQTIHKFGTRGTTQFTPADPEFPQAYALKTNTGALVVFSHTHTQHDSVTAPGLEIVPDKQDRAWLDGPGPAFTYTFTCSDIASVPSAPKPSSLLGYGCRRTDAKAAVPDFHL</sequence>
<feature type="non-terminal residue" evidence="2">
    <location>
        <position position="259"/>
    </location>
</feature>
<dbReference type="Pfam" id="PF26366">
    <property type="entry name" value="DUF8094"/>
    <property type="match status" value="1"/>
</dbReference>
<evidence type="ECO:0000313" key="2">
    <source>
        <dbReference type="EMBL" id="KUN02180.1"/>
    </source>
</evidence>
<evidence type="ECO:0000259" key="1">
    <source>
        <dbReference type="Pfam" id="PF26366"/>
    </source>
</evidence>
<reference evidence="2 3" key="1">
    <citation type="submission" date="2015-10" db="EMBL/GenBank/DDBJ databases">
        <title>Draft genome sequence of Streptomyces yokosukanensis DSM 40224, type strain for the species Streptomyces yokosukanensis.</title>
        <authorList>
            <person name="Ruckert C."/>
            <person name="Winkler A."/>
            <person name="Kalinowski J."/>
            <person name="Kampfer P."/>
            <person name="Glaeser S."/>
        </authorList>
    </citation>
    <scope>NUCLEOTIDE SEQUENCE [LARGE SCALE GENOMIC DNA]</scope>
    <source>
        <strain evidence="2 3">DSM 40224</strain>
    </source>
</reference>
<keyword evidence="3" id="KW-1185">Reference proteome</keyword>
<dbReference type="OrthoDB" id="3295569at2"/>
<dbReference type="AlphaFoldDB" id="A0A101NZJ3"/>
<organism evidence="2 3">
    <name type="scientific">Streptomyces yokosukanensis</name>
    <dbReference type="NCBI Taxonomy" id="67386"/>
    <lineage>
        <taxon>Bacteria</taxon>
        <taxon>Bacillati</taxon>
        <taxon>Actinomycetota</taxon>
        <taxon>Actinomycetes</taxon>
        <taxon>Kitasatosporales</taxon>
        <taxon>Streptomycetaceae</taxon>
        <taxon>Streptomyces</taxon>
    </lineage>
</organism>
<evidence type="ECO:0000313" key="3">
    <source>
        <dbReference type="Proteomes" id="UP000053127"/>
    </source>
</evidence>
<dbReference type="STRING" id="67386.AQI95_29215"/>
<proteinExistence type="predicted"/>
<feature type="domain" description="DUF8094" evidence="1">
    <location>
        <begin position="1"/>
        <end position="251"/>
    </location>
</feature>
<dbReference type="Proteomes" id="UP000053127">
    <property type="component" value="Unassembled WGS sequence"/>
</dbReference>
<name>A0A101NZJ3_9ACTN</name>
<comment type="caution">
    <text evidence="2">The sequence shown here is derived from an EMBL/GenBank/DDBJ whole genome shotgun (WGS) entry which is preliminary data.</text>
</comment>
<dbReference type="InterPro" id="IPR058407">
    <property type="entry name" value="DUF8094"/>
</dbReference>
<accession>A0A101NZJ3</accession>
<gene>
    <name evidence="2" type="ORF">AQI95_29215</name>
</gene>
<protein>
    <recommendedName>
        <fullName evidence="1">DUF8094 domain-containing protein</fullName>
    </recommendedName>
</protein>